<reference evidence="4" key="1">
    <citation type="submission" date="2021-04" db="EMBL/GenBank/DDBJ databases">
        <authorList>
            <consortium name="Molecular Ecology Group"/>
        </authorList>
    </citation>
    <scope>NUCLEOTIDE SEQUENCE</scope>
</reference>
<protein>
    <recommendedName>
        <fullName evidence="6">LRRNT domain-containing protein</fullName>
    </recommendedName>
</protein>
<keyword evidence="2" id="KW-0677">Repeat</keyword>
<evidence type="ECO:0000256" key="3">
    <source>
        <dbReference type="SAM" id="SignalP"/>
    </source>
</evidence>
<dbReference type="SMART" id="SM00369">
    <property type="entry name" value="LRR_TYP"/>
    <property type="match status" value="7"/>
</dbReference>
<dbReference type="InterPro" id="IPR003591">
    <property type="entry name" value="Leu-rich_rpt_typical-subtyp"/>
</dbReference>
<dbReference type="SMART" id="SM00365">
    <property type="entry name" value="LRR_SD22"/>
    <property type="match status" value="6"/>
</dbReference>
<gene>
    <name evidence="4" type="ORF">CUNI_LOCUS12072</name>
</gene>
<comment type="caution">
    <text evidence="4">The sequence shown here is derived from an EMBL/GenBank/DDBJ whole genome shotgun (WGS) entry which is preliminary data.</text>
</comment>
<dbReference type="Pfam" id="PF13855">
    <property type="entry name" value="LRR_8"/>
    <property type="match status" value="2"/>
</dbReference>
<dbReference type="SMART" id="SM00364">
    <property type="entry name" value="LRR_BAC"/>
    <property type="match status" value="5"/>
</dbReference>
<feature type="chain" id="PRO_5035921489" description="LRRNT domain-containing protein" evidence="3">
    <location>
        <begin position="23"/>
        <end position="487"/>
    </location>
</feature>
<keyword evidence="5" id="KW-1185">Reference proteome</keyword>
<keyword evidence="1" id="KW-0433">Leucine-rich repeat</keyword>
<dbReference type="EMBL" id="CAJHNH020002374">
    <property type="protein sequence ID" value="CAG5126514.1"/>
    <property type="molecule type" value="Genomic_DNA"/>
</dbReference>
<evidence type="ECO:0000313" key="5">
    <source>
        <dbReference type="Proteomes" id="UP000678393"/>
    </source>
</evidence>
<dbReference type="PANTHER" id="PTHR45712:SF22">
    <property type="entry name" value="INSULIN-LIKE GROWTH FACTOR-BINDING PROTEIN COMPLEX ACID LABILE SUBUNIT"/>
    <property type="match status" value="1"/>
</dbReference>
<dbReference type="GO" id="GO:0005615">
    <property type="term" value="C:extracellular space"/>
    <property type="evidence" value="ECO:0007669"/>
    <property type="project" value="TreeGrafter"/>
</dbReference>
<dbReference type="Proteomes" id="UP000678393">
    <property type="component" value="Unassembled WGS sequence"/>
</dbReference>
<feature type="signal peptide" evidence="3">
    <location>
        <begin position="1"/>
        <end position="22"/>
    </location>
</feature>
<evidence type="ECO:0000256" key="2">
    <source>
        <dbReference type="ARBA" id="ARBA00022737"/>
    </source>
</evidence>
<accession>A0A8S3ZAB3</accession>
<evidence type="ECO:0008006" key="6">
    <source>
        <dbReference type="Google" id="ProtNLM"/>
    </source>
</evidence>
<dbReference type="InterPro" id="IPR001611">
    <property type="entry name" value="Leu-rich_rpt"/>
</dbReference>
<dbReference type="PROSITE" id="PS51450">
    <property type="entry name" value="LRR"/>
    <property type="match status" value="4"/>
</dbReference>
<dbReference type="OrthoDB" id="676979at2759"/>
<dbReference type="InterPro" id="IPR050333">
    <property type="entry name" value="SLRP"/>
</dbReference>
<name>A0A8S3ZAB3_9EUPU</name>
<dbReference type="SUPFAM" id="SSF52058">
    <property type="entry name" value="L domain-like"/>
    <property type="match status" value="2"/>
</dbReference>
<organism evidence="4 5">
    <name type="scientific">Candidula unifasciata</name>
    <dbReference type="NCBI Taxonomy" id="100452"/>
    <lineage>
        <taxon>Eukaryota</taxon>
        <taxon>Metazoa</taxon>
        <taxon>Spiralia</taxon>
        <taxon>Lophotrochozoa</taxon>
        <taxon>Mollusca</taxon>
        <taxon>Gastropoda</taxon>
        <taxon>Heterobranchia</taxon>
        <taxon>Euthyneura</taxon>
        <taxon>Panpulmonata</taxon>
        <taxon>Eupulmonata</taxon>
        <taxon>Stylommatophora</taxon>
        <taxon>Helicina</taxon>
        <taxon>Helicoidea</taxon>
        <taxon>Geomitridae</taxon>
        <taxon>Candidula</taxon>
    </lineage>
</organism>
<dbReference type="InterPro" id="IPR032675">
    <property type="entry name" value="LRR_dom_sf"/>
</dbReference>
<dbReference type="Pfam" id="PF13306">
    <property type="entry name" value="LRR_5"/>
    <property type="match status" value="1"/>
</dbReference>
<dbReference type="InterPro" id="IPR026906">
    <property type="entry name" value="LRR_5"/>
</dbReference>
<dbReference type="AlphaFoldDB" id="A0A8S3ZAB3"/>
<sequence>MDRTSLTVAITLFVCLRVSTNGEQCPYKECTCTGANVACEDLDLSTVPPLLSTNLSGPFVLVFENTQITTIEAGSLPPHLMNLELSNNPITTIDNSAFIESAATLQTMTFSSVAFSRIPDALLQITNLASLAVLDSTITDWNDNVMKHLGTTLLVLELDNINLKTWPEWIHYLVHLTDLKVVNNFINDIPNDAFDTIASSLNSLALYNNYLVSIPEAFKSLSSLQMLYLNDNQITDVRNLAQIQGPLFSLTLSNNKISAANILSQSLRPFELTLFGIEINHNELTAIPDLSFLEGITNLDLSYNNIFSASQLSLPPTLTSLDLDSNNLRSLPYNMSSLSHVTNLILNTNFITEINGIDFPPQVISIILAYNLITEITDTSFPDNSNIEELNINDNPLSKISPLAFKNLPHLNLLQMRNTKLTRLPISLALATNLDNFDISGTFGLVCTCEEKSLGSVIGTMNSDNVKGDCGLTSVYDFFVTLSHFCP</sequence>
<evidence type="ECO:0000256" key="1">
    <source>
        <dbReference type="ARBA" id="ARBA00022614"/>
    </source>
</evidence>
<evidence type="ECO:0000313" key="4">
    <source>
        <dbReference type="EMBL" id="CAG5126514.1"/>
    </source>
</evidence>
<keyword evidence="3" id="KW-0732">Signal</keyword>
<proteinExistence type="predicted"/>
<dbReference type="PANTHER" id="PTHR45712">
    <property type="entry name" value="AGAP008170-PA"/>
    <property type="match status" value="1"/>
</dbReference>
<dbReference type="Gene3D" id="3.80.10.10">
    <property type="entry name" value="Ribonuclease Inhibitor"/>
    <property type="match status" value="4"/>
</dbReference>